<evidence type="ECO:0000256" key="5">
    <source>
        <dbReference type="ARBA" id="ARBA00023295"/>
    </source>
</evidence>
<name>A0ABV8HS14_9ACTN</name>
<evidence type="ECO:0000256" key="4">
    <source>
        <dbReference type="ARBA" id="ARBA00023024"/>
    </source>
</evidence>
<evidence type="ECO:0000313" key="10">
    <source>
        <dbReference type="EMBL" id="MFC4032671.1"/>
    </source>
</evidence>
<comment type="similarity">
    <text evidence="7">Belongs to the glycosyl hydrolase 18 family.</text>
</comment>
<keyword evidence="11" id="KW-1185">Reference proteome</keyword>
<feature type="chain" id="PRO_5047106585" description="chitinase" evidence="8">
    <location>
        <begin position="34"/>
        <end position="467"/>
    </location>
</feature>
<dbReference type="Proteomes" id="UP001595765">
    <property type="component" value="Unassembled WGS sequence"/>
</dbReference>
<dbReference type="InterPro" id="IPR017853">
    <property type="entry name" value="GH"/>
</dbReference>
<reference evidence="11" key="1">
    <citation type="journal article" date="2019" name="Int. J. Syst. Evol. Microbiol.">
        <title>The Global Catalogue of Microorganisms (GCM) 10K type strain sequencing project: providing services to taxonomists for standard genome sequencing and annotation.</title>
        <authorList>
            <consortium name="The Broad Institute Genomics Platform"/>
            <consortium name="The Broad Institute Genome Sequencing Center for Infectious Disease"/>
            <person name="Wu L."/>
            <person name="Ma J."/>
        </authorList>
    </citation>
    <scope>NUCLEOTIDE SEQUENCE [LARGE SCALE GENOMIC DNA]</scope>
    <source>
        <strain evidence="11">CGMCC 4.7237</strain>
    </source>
</reference>
<dbReference type="SUPFAM" id="SSF54556">
    <property type="entry name" value="Chitinase insertion domain"/>
    <property type="match status" value="1"/>
</dbReference>
<dbReference type="PROSITE" id="PS51910">
    <property type="entry name" value="GH18_2"/>
    <property type="match status" value="1"/>
</dbReference>
<feature type="domain" description="GH18" evidence="9">
    <location>
        <begin position="52"/>
        <end position="460"/>
    </location>
</feature>
<dbReference type="InterPro" id="IPR001579">
    <property type="entry name" value="Glyco_hydro_18_chit_AS"/>
</dbReference>
<dbReference type="InterPro" id="IPR050314">
    <property type="entry name" value="Glycosyl_Hydrlase_18"/>
</dbReference>
<organism evidence="10 11">
    <name type="scientific">Streptomyces polygonati</name>
    <dbReference type="NCBI Taxonomy" id="1617087"/>
    <lineage>
        <taxon>Bacteria</taxon>
        <taxon>Bacillati</taxon>
        <taxon>Actinomycetota</taxon>
        <taxon>Actinomycetes</taxon>
        <taxon>Kitasatosporales</taxon>
        <taxon>Streptomycetaceae</taxon>
        <taxon>Streptomyces</taxon>
    </lineage>
</organism>
<keyword evidence="3 6" id="KW-0378">Hydrolase</keyword>
<evidence type="ECO:0000313" key="11">
    <source>
        <dbReference type="Proteomes" id="UP001595765"/>
    </source>
</evidence>
<keyword evidence="4" id="KW-0119">Carbohydrate metabolism</keyword>
<comment type="catalytic activity">
    <reaction evidence="1">
        <text>Random endo-hydrolysis of N-acetyl-beta-D-glucosaminide (1-&gt;4)-beta-linkages in chitin and chitodextrins.</text>
        <dbReference type="EC" id="3.2.1.14"/>
    </reaction>
</comment>
<dbReference type="CDD" id="cd06548">
    <property type="entry name" value="GH18_chitinase"/>
    <property type="match status" value="1"/>
</dbReference>
<protein>
    <recommendedName>
        <fullName evidence="2">chitinase</fullName>
        <ecNumber evidence="2">3.2.1.14</ecNumber>
    </recommendedName>
</protein>
<feature type="signal peptide" evidence="8">
    <location>
        <begin position="1"/>
        <end position="33"/>
    </location>
</feature>
<keyword evidence="8" id="KW-0732">Signal</keyword>
<dbReference type="PROSITE" id="PS01095">
    <property type="entry name" value="GH18_1"/>
    <property type="match status" value="1"/>
</dbReference>
<dbReference type="RefSeq" id="WP_386429775.1">
    <property type="nucleotide sequence ID" value="NZ_JBHSBB010000010.1"/>
</dbReference>
<evidence type="ECO:0000256" key="2">
    <source>
        <dbReference type="ARBA" id="ARBA00012729"/>
    </source>
</evidence>
<dbReference type="EC" id="3.2.1.14" evidence="2"/>
<dbReference type="Pfam" id="PF00704">
    <property type="entry name" value="Glyco_hydro_18"/>
    <property type="match status" value="1"/>
</dbReference>
<keyword evidence="4" id="KW-0146">Chitin degradation</keyword>
<gene>
    <name evidence="10" type="ORF">ACFO3J_14400</name>
</gene>
<evidence type="ECO:0000256" key="8">
    <source>
        <dbReference type="SAM" id="SignalP"/>
    </source>
</evidence>
<evidence type="ECO:0000256" key="1">
    <source>
        <dbReference type="ARBA" id="ARBA00000822"/>
    </source>
</evidence>
<evidence type="ECO:0000256" key="6">
    <source>
        <dbReference type="RuleBase" id="RU000489"/>
    </source>
</evidence>
<keyword evidence="4" id="KW-0624">Polysaccharide degradation</keyword>
<dbReference type="PANTHER" id="PTHR11177:SF317">
    <property type="entry name" value="CHITINASE 12-RELATED"/>
    <property type="match status" value="1"/>
</dbReference>
<evidence type="ECO:0000259" key="9">
    <source>
        <dbReference type="PROSITE" id="PS51910"/>
    </source>
</evidence>
<dbReference type="Gene3D" id="3.10.50.10">
    <property type="match status" value="1"/>
</dbReference>
<dbReference type="SUPFAM" id="SSF51445">
    <property type="entry name" value="(Trans)glycosidases"/>
    <property type="match status" value="1"/>
</dbReference>
<dbReference type="InterPro" id="IPR001223">
    <property type="entry name" value="Glyco_hydro18_cat"/>
</dbReference>
<accession>A0ABV8HS14</accession>
<dbReference type="Gene3D" id="3.20.20.80">
    <property type="entry name" value="Glycosidases"/>
    <property type="match status" value="1"/>
</dbReference>
<dbReference type="GO" id="GO:0016787">
    <property type="term" value="F:hydrolase activity"/>
    <property type="evidence" value="ECO:0007669"/>
    <property type="project" value="UniProtKB-KW"/>
</dbReference>
<dbReference type="InterPro" id="IPR011583">
    <property type="entry name" value="Chitinase_II/V-like_cat"/>
</dbReference>
<sequence>MRRRILGRMAATAATLSVVAVLPALTGGSSAQAHDGHGSGGHSAPASADSAYKSVGYFTQWGIYARDYQVKNVQTSGTAAKLTHLNYAFANIGADGKCFEANVAGEGDAWADYQHPVDAATSVDGTADTAEQPLAGNFNQLRELKAKNPKLKVLISIGGWGWSTNFSDAARTPASRKALVASCLDIFVKGNLPLLDGKGGPGSAAGLFDGVDIDWEWPGSSGDVDTVYRPEDKQDFTALAAEFRKQLDAYGRTTHKHYDLTAFLPAAPAKIDAGFEVRKIFKYLDFGTVQGYDFHGPYEATTNQQSALKAPRATPVPNDFSDTQAIGDWLHRGAPARQLVLGVPFYGQGWTGVPDGGTAGLFQSSTGPAPATWQAGNEDYHALKALAQSGTYTVHRDTKDGFAWLYDGTNFWTYDDPQVIAQKTAYIRQQHLGGAMAWSLDGDTSDGELMTAIHSGLNSAPPHHGHH</sequence>
<evidence type="ECO:0000256" key="3">
    <source>
        <dbReference type="ARBA" id="ARBA00022801"/>
    </source>
</evidence>
<dbReference type="EMBL" id="JBHSBB010000010">
    <property type="protein sequence ID" value="MFC4032671.1"/>
    <property type="molecule type" value="Genomic_DNA"/>
</dbReference>
<dbReference type="SMART" id="SM00636">
    <property type="entry name" value="Glyco_18"/>
    <property type="match status" value="1"/>
</dbReference>
<keyword evidence="5 6" id="KW-0326">Glycosidase</keyword>
<proteinExistence type="inferred from homology"/>
<comment type="caution">
    <text evidence="10">The sequence shown here is derived from an EMBL/GenBank/DDBJ whole genome shotgun (WGS) entry which is preliminary data.</text>
</comment>
<dbReference type="InterPro" id="IPR029070">
    <property type="entry name" value="Chitinase_insertion_sf"/>
</dbReference>
<dbReference type="PANTHER" id="PTHR11177">
    <property type="entry name" value="CHITINASE"/>
    <property type="match status" value="1"/>
</dbReference>
<evidence type="ECO:0000256" key="7">
    <source>
        <dbReference type="RuleBase" id="RU004453"/>
    </source>
</evidence>